<dbReference type="RefSeq" id="WP_134424073.1">
    <property type="nucleotide sequence ID" value="NZ_SOHA01000015.1"/>
</dbReference>
<protein>
    <submittedName>
        <fullName evidence="1">Uncharacterized protein</fullName>
    </submittedName>
</protein>
<name>A0A4Y8K098_9MICO</name>
<dbReference type="EMBL" id="SOHA01000015">
    <property type="protein sequence ID" value="TFD31447.1"/>
    <property type="molecule type" value="Genomic_DNA"/>
</dbReference>
<comment type="caution">
    <text evidence="1">The sequence shown here is derived from an EMBL/GenBank/DDBJ whole genome shotgun (WGS) entry which is preliminary data.</text>
</comment>
<sequence length="67" mass="7246">MAALSELSRRIDDDTDAGTVTAEVIAVTTRWTEQTMPGARPNQDWAAYRAGGIHALTEIATALETTR</sequence>
<proteinExistence type="predicted"/>
<keyword evidence="2" id="KW-1185">Reference proteome</keyword>
<reference evidence="1 2" key="1">
    <citation type="submission" date="2019-03" db="EMBL/GenBank/DDBJ databases">
        <title>Genomics of glacier-inhabiting Cryobacterium strains.</title>
        <authorList>
            <person name="Liu Q."/>
            <person name="Xin Y.-H."/>
        </authorList>
    </citation>
    <scope>NUCLEOTIDE SEQUENCE [LARGE SCALE GENOMIC DNA]</scope>
    <source>
        <strain evidence="1 2">TMT1-51</strain>
    </source>
</reference>
<dbReference type="Proteomes" id="UP000297472">
    <property type="component" value="Unassembled WGS sequence"/>
</dbReference>
<evidence type="ECO:0000313" key="1">
    <source>
        <dbReference type="EMBL" id="TFD31447.1"/>
    </source>
</evidence>
<organism evidence="1 2">
    <name type="scientific">Cryobacterium cryoconiti</name>
    <dbReference type="NCBI Taxonomy" id="1259239"/>
    <lineage>
        <taxon>Bacteria</taxon>
        <taxon>Bacillati</taxon>
        <taxon>Actinomycetota</taxon>
        <taxon>Actinomycetes</taxon>
        <taxon>Micrococcales</taxon>
        <taxon>Microbacteriaceae</taxon>
        <taxon>Cryobacterium</taxon>
    </lineage>
</organism>
<evidence type="ECO:0000313" key="2">
    <source>
        <dbReference type="Proteomes" id="UP000297472"/>
    </source>
</evidence>
<dbReference type="AlphaFoldDB" id="A0A4Y8K098"/>
<dbReference type="OrthoDB" id="5125013at2"/>
<gene>
    <name evidence="1" type="ORF">E3T49_06080</name>
</gene>
<accession>A0A4Y8K098</accession>